<dbReference type="Proteomes" id="UP000283063">
    <property type="component" value="Chromosome"/>
</dbReference>
<keyword evidence="8" id="KW-1185">Reference proteome</keyword>
<comment type="subcellular location">
    <subcellularLocation>
        <location evidence="1">Cell membrane</location>
        <topology evidence="1">Multi-pass membrane protein</topology>
    </subcellularLocation>
</comment>
<name>A0A3T0N5Q9_9RHOB</name>
<evidence type="ECO:0000256" key="2">
    <source>
        <dbReference type="ARBA" id="ARBA00022475"/>
    </source>
</evidence>
<evidence type="ECO:0000256" key="3">
    <source>
        <dbReference type="ARBA" id="ARBA00022692"/>
    </source>
</evidence>
<feature type="transmembrane region" description="Helical" evidence="6">
    <location>
        <begin position="270"/>
        <end position="290"/>
    </location>
</feature>
<accession>A0A3T0N5Q9</accession>
<keyword evidence="2" id="KW-1003">Cell membrane</keyword>
<dbReference type="InterPro" id="IPR050833">
    <property type="entry name" value="Poly_Biosynth_Transport"/>
</dbReference>
<dbReference type="KEGG" id="sedi:EBB79_16610"/>
<evidence type="ECO:0000256" key="4">
    <source>
        <dbReference type="ARBA" id="ARBA00022989"/>
    </source>
</evidence>
<feature type="transmembrane region" description="Helical" evidence="6">
    <location>
        <begin position="193"/>
        <end position="213"/>
    </location>
</feature>
<dbReference type="GO" id="GO:0005886">
    <property type="term" value="C:plasma membrane"/>
    <property type="evidence" value="ECO:0007669"/>
    <property type="project" value="UniProtKB-SubCell"/>
</dbReference>
<dbReference type="EMBL" id="CP033219">
    <property type="protein sequence ID" value="AZV79337.1"/>
    <property type="molecule type" value="Genomic_DNA"/>
</dbReference>
<evidence type="ECO:0000313" key="7">
    <source>
        <dbReference type="EMBL" id="AZV79337.1"/>
    </source>
</evidence>
<evidence type="ECO:0000256" key="1">
    <source>
        <dbReference type="ARBA" id="ARBA00004651"/>
    </source>
</evidence>
<keyword evidence="5 6" id="KW-0472">Membrane</keyword>
<keyword evidence="4 6" id="KW-1133">Transmembrane helix</keyword>
<feature type="transmembrane region" description="Helical" evidence="6">
    <location>
        <begin position="129"/>
        <end position="149"/>
    </location>
</feature>
<feature type="transmembrane region" description="Helical" evidence="6">
    <location>
        <begin position="76"/>
        <end position="97"/>
    </location>
</feature>
<feature type="transmembrane region" description="Helical" evidence="6">
    <location>
        <begin position="403"/>
        <end position="426"/>
    </location>
</feature>
<protein>
    <submittedName>
        <fullName evidence="7">Lipopolysaccharide biosynthesis protein</fullName>
    </submittedName>
</protein>
<dbReference type="PANTHER" id="PTHR30250:SF11">
    <property type="entry name" value="O-ANTIGEN TRANSPORTER-RELATED"/>
    <property type="match status" value="1"/>
</dbReference>
<dbReference type="OrthoDB" id="9800982at2"/>
<evidence type="ECO:0000256" key="6">
    <source>
        <dbReference type="SAM" id="Phobius"/>
    </source>
</evidence>
<feature type="transmembrane region" description="Helical" evidence="6">
    <location>
        <begin position="219"/>
        <end position="239"/>
    </location>
</feature>
<gene>
    <name evidence="7" type="ORF">EBB79_16610</name>
</gene>
<sequence length="476" mass="51377">MQRNGGGPPLSLTRHASGPYREKFEMIIPSRLMRVLESTFVRKFATQSLVAFSIKVGSSGLAFLMFVALASAMDQVSFGIFGTFFSLATFCAAVGSFGQRANVIRFAAGYDQLGQDHLRRGVTVFGYRLVLFGTVVAGIGGTLFAFLFLDISGANLLWLGVPVMVLGIGLTEFQSRALRTNAGVALVLLPRGVFWRVFIIVVTAVAISLFGRAQDTYSTWVWIIGISLLVTALLQWLAYEGKHPDKSFRGPMEMETAIWKRELAGPWTSLVVVSATTNLAVFMVGALLSFEQAGPFFAALRLTQLLNLLMLATEVILNPMISRAIASKRWGQVQRACTLTAVLGGGFALIGIIGYFLAGKFLLNLFSPEFTSAYTTLLILAVGFVVNTLAGPTSPLLQMSGHAAALARFQLIANVGSLCCMPLFIPLFGIEGAAVCITGSMITWNVQAWLYARKKLKIDPTIISLLNAPKGKSSQG</sequence>
<feature type="transmembrane region" description="Helical" evidence="6">
    <location>
        <begin position="432"/>
        <end position="452"/>
    </location>
</feature>
<feature type="transmembrane region" description="Helical" evidence="6">
    <location>
        <begin position="338"/>
        <end position="358"/>
    </location>
</feature>
<feature type="transmembrane region" description="Helical" evidence="6">
    <location>
        <begin position="296"/>
        <end position="317"/>
    </location>
</feature>
<dbReference type="AlphaFoldDB" id="A0A3T0N5Q9"/>
<feature type="transmembrane region" description="Helical" evidence="6">
    <location>
        <begin position="49"/>
        <end position="70"/>
    </location>
</feature>
<keyword evidence="3 6" id="KW-0812">Transmembrane</keyword>
<reference evidence="7 8" key="1">
    <citation type="submission" date="2018-10" db="EMBL/GenBank/DDBJ databases">
        <title>Parasedimentitalea marina sp. nov., a psychrophilic bacterium isolated from deep seawater of the New Britain Trench.</title>
        <authorList>
            <person name="Cao J."/>
        </authorList>
    </citation>
    <scope>NUCLEOTIDE SEQUENCE [LARGE SCALE GENOMIC DNA]</scope>
    <source>
        <strain evidence="7 8">W43</strain>
    </source>
</reference>
<feature type="transmembrane region" description="Helical" evidence="6">
    <location>
        <begin position="370"/>
        <end position="391"/>
    </location>
</feature>
<dbReference type="PANTHER" id="PTHR30250">
    <property type="entry name" value="PST FAMILY PREDICTED COLANIC ACID TRANSPORTER"/>
    <property type="match status" value="1"/>
</dbReference>
<proteinExistence type="predicted"/>
<organism evidence="7 8">
    <name type="scientific">Parasedimentitalea marina</name>
    <dbReference type="NCBI Taxonomy" id="2483033"/>
    <lineage>
        <taxon>Bacteria</taxon>
        <taxon>Pseudomonadati</taxon>
        <taxon>Pseudomonadota</taxon>
        <taxon>Alphaproteobacteria</taxon>
        <taxon>Rhodobacterales</taxon>
        <taxon>Paracoccaceae</taxon>
        <taxon>Parasedimentitalea</taxon>
    </lineage>
</organism>
<evidence type="ECO:0000313" key="8">
    <source>
        <dbReference type="Proteomes" id="UP000283063"/>
    </source>
</evidence>
<evidence type="ECO:0000256" key="5">
    <source>
        <dbReference type="ARBA" id="ARBA00023136"/>
    </source>
</evidence>
<feature type="transmembrane region" description="Helical" evidence="6">
    <location>
        <begin position="155"/>
        <end position="173"/>
    </location>
</feature>